<evidence type="ECO:0000256" key="1">
    <source>
        <dbReference type="SAM" id="MobiDB-lite"/>
    </source>
</evidence>
<sequence>MIRALSLTAALALLPLSSALAQNAASKNAASQNAASQAAPARGVAPDPDSAEARLEAAADAFEARMEAFGKRAEAISEDPNLSESARGQSIAALWSAYAPDVAAFTAEATRHASELAAEALKDIDVDALVEDALNDPEVKRAMEEGMQQGVAAGTGIARNSAWTNPDPEQMVTYGLIAQYAMDQAADAVVAEEEAEDVAPIAPPEPPQAPQPPAT</sequence>
<dbReference type="RefSeq" id="WP_154725970.1">
    <property type="nucleotide sequence ID" value="NZ_UXHF01000022.1"/>
</dbReference>
<dbReference type="EMBL" id="UXHF01000022">
    <property type="protein sequence ID" value="VDC49773.1"/>
    <property type="molecule type" value="Genomic_DNA"/>
</dbReference>
<dbReference type="AlphaFoldDB" id="A0A7Z9C6C9"/>
<protein>
    <recommendedName>
        <fullName evidence="5">Mucin-associated surface protein</fullName>
    </recommendedName>
</protein>
<feature type="region of interest" description="Disordered" evidence="1">
    <location>
        <begin position="32"/>
        <end position="51"/>
    </location>
</feature>
<feature type="region of interest" description="Disordered" evidence="1">
    <location>
        <begin position="188"/>
        <end position="215"/>
    </location>
</feature>
<keyword evidence="2" id="KW-0732">Signal</keyword>
<feature type="compositionally biased region" description="Pro residues" evidence="1">
    <location>
        <begin position="201"/>
        <end position="215"/>
    </location>
</feature>
<feature type="compositionally biased region" description="Low complexity" evidence="1">
    <location>
        <begin position="32"/>
        <end position="41"/>
    </location>
</feature>
<dbReference type="Proteomes" id="UP000289220">
    <property type="component" value="Unassembled WGS sequence"/>
</dbReference>
<proteinExistence type="predicted"/>
<comment type="caution">
    <text evidence="3">The sequence shown here is derived from an EMBL/GenBank/DDBJ whole genome shotgun (WGS) entry which is preliminary data.</text>
</comment>
<evidence type="ECO:0008006" key="5">
    <source>
        <dbReference type="Google" id="ProtNLM"/>
    </source>
</evidence>
<name>A0A7Z9C6C9_9CAUL</name>
<keyword evidence="4" id="KW-1185">Reference proteome</keyword>
<reference evidence="3 4" key="1">
    <citation type="submission" date="2018-11" db="EMBL/GenBank/DDBJ databases">
        <authorList>
            <person name="Peiro R."/>
            <person name="Begona"/>
            <person name="Cbmso G."/>
            <person name="Lopez M."/>
            <person name="Gonzalez S."/>
            <person name="Sacristan E."/>
            <person name="Castillo E."/>
        </authorList>
    </citation>
    <scope>NUCLEOTIDE SEQUENCE [LARGE SCALE GENOMIC DNA]</scope>
    <source>
        <strain evidence="3">Brev_genome</strain>
    </source>
</reference>
<evidence type="ECO:0000256" key="2">
    <source>
        <dbReference type="SAM" id="SignalP"/>
    </source>
</evidence>
<accession>A0A7Z9C6C9</accession>
<feature type="signal peptide" evidence="2">
    <location>
        <begin position="1"/>
        <end position="21"/>
    </location>
</feature>
<feature type="chain" id="PRO_5031152951" description="Mucin-associated surface protein" evidence="2">
    <location>
        <begin position="22"/>
        <end position="215"/>
    </location>
</feature>
<gene>
    <name evidence="3" type="ORF">BREV_BREV_01419</name>
</gene>
<evidence type="ECO:0000313" key="4">
    <source>
        <dbReference type="Proteomes" id="UP000289220"/>
    </source>
</evidence>
<organism evidence="3 4">
    <name type="scientific">Brevundimonas mediterranea</name>
    <dbReference type="NCBI Taxonomy" id="74329"/>
    <lineage>
        <taxon>Bacteria</taxon>
        <taxon>Pseudomonadati</taxon>
        <taxon>Pseudomonadota</taxon>
        <taxon>Alphaproteobacteria</taxon>
        <taxon>Caulobacterales</taxon>
        <taxon>Caulobacteraceae</taxon>
        <taxon>Brevundimonas</taxon>
    </lineage>
</organism>
<evidence type="ECO:0000313" key="3">
    <source>
        <dbReference type="EMBL" id="VDC49773.1"/>
    </source>
</evidence>